<evidence type="ECO:0000256" key="9">
    <source>
        <dbReference type="SAM" id="MobiDB-lite"/>
    </source>
</evidence>
<evidence type="ECO:0000313" key="11">
    <source>
        <dbReference type="EMBL" id="CAY71653.1"/>
    </source>
</evidence>
<dbReference type="HOGENOM" id="CLU_404953_0_0_1"/>
<dbReference type="RefSeq" id="XP_002493832.1">
    <property type="nucleotide sequence ID" value="XM_002493787.1"/>
</dbReference>
<dbReference type="InterPro" id="IPR024604">
    <property type="entry name" value="GSG2_C"/>
</dbReference>
<dbReference type="Proteomes" id="UP000000314">
    <property type="component" value="Chromosome 4"/>
</dbReference>
<evidence type="ECO:0000256" key="5">
    <source>
        <dbReference type="ARBA" id="ARBA00022777"/>
    </source>
</evidence>
<protein>
    <recommendedName>
        <fullName evidence="1">non-specific serine/threonine protein kinase</fullName>
        <ecNumber evidence="1">2.7.11.1</ecNumber>
    </recommendedName>
</protein>
<evidence type="ECO:0000313" key="12">
    <source>
        <dbReference type="Proteomes" id="UP000000314"/>
    </source>
</evidence>
<evidence type="ECO:0000256" key="6">
    <source>
        <dbReference type="ARBA" id="ARBA00022840"/>
    </source>
</evidence>
<reference evidence="11 12" key="1">
    <citation type="journal article" date="2009" name="Nat. Biotechnol.">
        <title>Genome sequence of the recombinant protein production host Pichia pastoris.</title>
        <authorList>
            <person name="De Schutter K."/>
            <person name="Lin Y.C."/>
            <person name="Tiels P."/>
            <person name="Van Hecke A."/>
            <person name="Glinka S."/>
            <person name="Weber-Lehmann J."/>
            <person name="Rouze P."/>
            <person name="Van de Peer Y."/>
            <person name="Callewaert N."/>
        </authorList>
    </citation>
    <scope>NUCLEOTIDE SEQUENCE [LARGE SCALE GENOMIC DNA]</scope>
    <source>
        <strain evidence="12">GS115 / ATCC 20864</strain>
    </source>
</reference>
<evidence type="ECO:0000256" key="3">
    <source>
        <dbReference type="ARBA" id="ARBA00022679"/>
    </source>
</evidence>
<dbReference type="PANTHER" id="PTHR24419:SF18">
    <property type="entry name" value="SERINE_THREONINE-PROTEIN KINASE HASPIN"/>
    <property type="match status" value="1"/>
</dbReference>
<dbReference type="InterPro" id="IPR011009">
    <property type="entry name" value="Kinase-like_dom_sf"/>
</dbReference>
<dbReference type="SMART" id="SM01331">
    <property type="entry name" value="DUF3635"/>
    <property type="match status" value="1"/>
</dbReference>
<comment type="catalytic activity">
    <reaction evidence="7">
        <text>L-threonyl-[protein] + ATP = O-phospho-L-threonyl-[protein] + ADP + H(+)</text>
        <dbReference type="Rhea" id="RHEA:46608"/>
        <dbReference type="Rhea" id="RHEA-COMP:11060"/>
        <dbReference type="Rhea" id="RHEA-COMP:11605"/>
        <dbReference type="ChEBI" id="CHEBI:15378"/>
        <dbReference type="ChEBI" id="CHEBI:30013"/>
        <dbReference type="ChEBI" id="CHEBI:30616"/>
        <dbReference type="ChEBI" id="CHEBI:61977"/>
        <dbReference type="ChEBI" id="CHEBI:456216"/>
        <dbReference type="EC" id="2.7.11.1"/>
    </reaction>
</comment>
<dbReference type="KEGG" id="ppa:PAS_chr4_0404"/>
<name>C4R7S8_KOMPG</name>
<gene>
    <name evidence="11" type="ordered locus">PAS_chr4_0404</name>
</gene>
<accession>C4R7S8</accession>
<dbReference type="InParanoid" id="C4R7S8"/>
<dbReference type="GO" id="GO:0072354">
    <property type="term" value="F:histone H3T3 kinase activity"/>
    <property type="evidence" value="ECO:0007669"/>
    <property type="project" value="TreeGrafter"/>
</dbReference>
<feature type="domain" description="Serine/threonine-protein kinase haspin C-terminal" evidence="10">
    <location>
        <begin position="523"/>
        <end position="637"/>
    </location>
</feature>
<feature type="region of interest" description="Disordered" evidence="9">
    <location>
        <begin position="113"/>
        <end position="193"/>
    </location>
</feature>
<dbReference type="Pfam" id="PF12330">
    <property type="entry name" value="Haspin_kinase"/>
    <property type="match status" value="1"/>
</dbReference>
<organism evidence="11 12">
    <name type="scientific">Komagataella phaffii (strain GS115 / ATCC 20864)</name>
    <name type="common">Yeast</name>
    <name type="synonym">Pichia pastoris</name>
    <dbReference type="NCBI Taxonomy" id="644223"/>
    <lineage>
        <taxon>Eukaryota</taxon>
        <taxon>Fungi</taxon>
        <taxon>Dikarya</taxon>
        <taxon>Ascomycota</taxon>
        <taxon>Saccharomycotina</taxon>
        <taxon>Pichiomycetes</taxon>
        <taxon>Pichiales</taxon>
        <taxon>Pichiaceae</taxon>
        <taxon>Komagataella</taxon>
    </lineage>
</organism>
<dbReference type="eggNOG" id="KOG2464">
    <property type="taxonomic scope" value="Eukaryota"/>
</dbReference>
<feature type="compositionally biased region" description="Polar residues" evidence="9">
    <location>
        <begin position="139"/>
        <end position="148"/>
    </location>
</feature>
<dbReference type="Gene3D" id="3.30.200.20">
    <property type="entry name" value="Phosphorylase Kinase, domain 1"/>
    <property type="match status" value="1"/>
</dbReference>
<dbReference type="GO" id="GO:0005634">
    <property type="term" value="C:nucleus"/>
    <property type="evidence" value="ECO:0007669"/>
    <property type="project" value="TreeGrafter"/>
</dbReference>
<feature type="compositionally biased region" description="Polar residues" evidence="9">
    <location>
        <begin position="181"/>
        <end position="193"/>
    </location>
</feature>
<dbReference type="OrthoDB" id="5327538at2759"/>
<dbReference type="EMBL" id="FN392322">
    <property type="protein sequence ID" value="CAY71653.1"/>
    <property type="molecule type" value="Genomic_DNA"/>
</dbReference>
<dbReference type="GeneID" id="8200687"/>
<dbReference type="GO" id="GO:0005524">
    <property type="term" value="F:ATP binding"/>
    <property type="evidence" value="ECO:0007669"/>
    <property type="project" value="UniProtKB-KW"/>
</dbReference>
<feature type="region of interest" description="Disordered" evidence="9">
    <location>
        <begin position="54"/>
        <end position="92"/>
    </location>
</feature>
<sequence length="679" mass="77609">MDRSRRAGIIIPSGNRDLLKDLSRDPSNLRRSFTSLTLEGLLNAPQSEVDVYSDANQNTNRDKNRFSVASEDTEFDDKENRRRSSKRFSMASTVSSSSSFKTVAQKVANKITSVSVHSDSSRESTPLRSTCKPGVVGINRSSTASFSADSRRNSRISDHDTDSLQTSAASKKRFSLRMTPSAESSSFVPETSTQSLRNSISMRSSLFRPRLNSFNSEQDTSSIASTATSHTLRLRKSFRSLKSKVSLESINSFDKTQISLPVPQASSKDKLKHKLKNSSSILSINTIDSQETKVESIPQEEFDSYQFSHLLSLCTLSKSVVPFAKFVAARLQKQVKLVKINEESHSEIFVESCPITGSPQSVWKVIPFGKDEFDQTPIRDLIQEVSITQRLSNLEGFVQLQGCVVVSGKYPKELLHCWDNYNSSINSRPDFYTENQNYLVMILNYGGTNLSKAHLSSWTQVKELFWNIVKLIEKAENLYGFEHRDLHWDNIVVDGNMKPTLINYAYSRIEGPHQVLFTGLSHQNFFKGRGNYQFEIYRLMRQNLKDGDPHSNNKRSSLRSSRSVSSHSLSSLLKYEKHDEEVDWSQLCPQTNLLWIHYLLDKLLYNNGLKHFTLQDRRDNDEYRAFVQMMIVYKSLDPRIPKKSRFKTRRKKGEWETFHDFHRTTDVLVWAGRNGLLET</sequence>
<proteinExistence type="predicted"/>
<dbReference type="OMA" id="NQCENDQ"/>
<feature type="compositionally biased region" description="Basic and acidic residues" evidence="9">
    <location>
        <begin position="149"/>
        <end position="162"/>
    </location>
</feature>
<dbReference type="GO" id="GO:0035556">
    <property type="term" value="P:intracellular signal transduction"/>
    <property type="evidence" value="ECO:0007669"/>
    <property type="project" value="TreeGrafter"/>
</dbReference>
<dbReference type="SMR" id="C4R7S8"/>
<keyword evidence="5 11" id="KW-0418">Kinase</keyword>
<keyword evidence="6" id="KW-0067">ATP-binding</keyword>
<dbReference type="FunCoup" id="C4R7S8">
    <property type="interactions" value="27"/>
</dbReference>
<evidence type="ECO:0000259" key="10">
    <source>
        <dbReference type="SMART" id="SM01331"/>
    </source>
</evidence>
<keyword evidence="4" id="KW-0547">Nucleotide-binding</keyword>
<dbReference type="Gene3D" id="1.10.510.10">
    <property type="entry name" value="Transferase(Phosphotransferase) domain 1"/>
    <property type="match status" value="1"/>
</dbReference>
<evidence type="ECO:0000256" key="8">
    <source>
        <dbReference type="ARBA" id="ARBA00048679"/>
    </source>
</evidence>
<evidence type="ECO:0000256" key="7">
    <source>
        <dbReference type="ARBA" id="ARBA00047899"/>
    </source>
</evidence>
<keyword evidence="2" id="KW-0723">Serine/threonine-protein kinase</keyword>
<keyword evidence="3" id="KW-0808">Transferase</keyword>
<dbReference type="EC" id="2.7.11.1" evidence="1"/>
<dbReference type="GO" id="GO:0000278">
    <property type="term" value="P:mitotic cell cycle"/>
    <property type="evidence" value="ECO:0007669"/>
    <property type="project" value="TreeGrafter"/>
</dbReference>
<keyword evidence="12" id="KW-1185">Reference proteome</keyword>
<dbReference type="PANTHER" id="PTHR24419">
    <property type="entry name" value="INTERLEUKIN-1 RECEPTOR-ASSOCIATED KINASE"/>
    <property type="match status" value="1"/>
</dbReference>
<evidence type="ECO:0000256" key="1">
    <source>
        <dbReference type="ARBA" id="ARBA00012513"/>
    </source>
</evidence>
<dbReference type="SUPFAM" id="SSF56112">
    <property type="entry name" value="Protein kinase-like (PK-like)"/>
    <property type="match status" value="1"/>
</dbReference>
<dbReference type="STRING" id="644223.C4R7S8"/>
<evidence type="ECO:0000256" key="4">
    <source>
        <dbReference type="ARBA" id="ARBA00022741"/>
    </source>
</evidence>
<evidence type="ECO:0000256" key="2">
    <source>
        <dbReference type="ARBA" id="ARBA00022527"/>
    </source>
</evidence>
<dbReference type="GO" id="GO:0005737">
    <property type="term" value="C:cytoplasm"/>
    <property type="evidence" value="ECO:0007669"/>
    <property type="project" value="TreeGrafter"/>
</dbReference>
<comment type="catalytic activity">
    <reaction evidence="8">
        <text>L-seryl-[protein] + ATP = O-phospho-L-seryl-[protein] + ADP + H(+)</text>
        <dbReference type="Rhea" id="RHEA:17989"/>
        <dbReference type="Rhea" id="RHEA-COMP:9863"/>
        <dbReference type="Rhea" id="RHEA-COMP:11604"/>
        <dbReference type="ChEBI" id="CHEBI:15378"/>
        <dbReference type="ChEBI" id="CHEBI:29999"/>
        <dbReference type="ChEBI" id="CHEBI:30616"/>
        <dbReference type="ChEBI" id="CHEBI:83421"/>
        <dbReference type="ChEBI" id="CHEBI:456216"/>
        <dbReference type="EC" id="2.7.11.1"/>
    </reaction>
</comment>
<dbReference type="AlphaFoldDB" id="C4R7S8"/>